<keyword evidence="1" id="KW-0812">Transmembrane</keyword>
<feature type="transmembrane region" description="Helical" evidence="1">
    <location>
        <begin position="586"/>
        <end position="605"/>
    </location>
</feature>
<feature type="transmembrane region" description="Helical" evidence="1">
    <location>
        <begin position="375"/>
        <end position="392"/>
    </location>
</feature>
<feature type="transmembrane region" description="Helical" evidence="1">
    <location>
        <begin position="222"/>
        <end position="241"/>
    </location>
</feature>
<feature type="transmembrane region" description="Helical" evidence="1">
    <location>
        <begin position="279"/>
        <end position="303"/>
    </location>
</feature>
<keyword evidence="1" id="KW-1133">Transmembrane helix</keyword>
<sequence length="608" mass="66383">MPINAIKSVLKGGRSASKIGIDAGPKVHSGEELDAMLEDVRAVFAHAAQDLVVKLADVDQNMLLARSVETGVAEDDDLFGAGLAVCCSELARKDKEEQNKVDKQLERMETKRKAVEGDELLKGIAAAGKKDHEEYEERQLDMDLHNFLDFGVTVAGGLAATARHLSIMLAVVGLLAAVAWVLVWLTRALIVQGTTATNSTSEATMNSSGGEAEASKAGHEDIAMFLLVAAVTGSAILHSSVLRFLNARHTKTYLLQLMTLALSTLPVVAYYKLGGKRTNGIVLGVVFIAASCLQISAVGYSFFTEMDADDGNAPIWFAGGRAEHLLEHGEEKKNMTRRQKLKFAILTSLPNLFTYFVLMLLVVGIFALYDAYEHPGWKVAVTILALGIKVVGNKALIGMLGGMAMWVVDWELYLYEMGTALILRILQLSIPDQNTAQLVCLFGAVAEVSVRVFFYVNFLKGGLKNKTMTTEQLKKYAKWGKTRVQDGSNDMVVEYMSSLIAGFFMIQLAPTGVFSFATETTVSSSTIVTLMSYQLIPELFLDFFVTFTEVFGGLGKLHASYWSINTGSAPDSKYWAFRMGDLLKSVVGKVCMTWFMTAFVLLVVLRSN</sequence>
<gene>
    <name evidence="2" type="ORF">TeGR_g3947</name>
</gene>
<evidence type="ECO:0000256" key="1">
    <source>
        <dbReference type="SAM" id="Phobius"/>
    </source>
</evidence>
<dbReference type="EMBL" id="BRYB01003278">
    <property type="protein sequence ID" value="GMI34001.1"/>
    <property type="molecule type" value="Genomic_DNA"/>
</dbReference>
<comment type="caution">
    <text evidence="2">The sequence shown here is derived from an EMBL/GenBank/DDBJ whole genome shotgun (WGS) entry which is preliminary data.</text>
</comment>
<dbReference type="Proteomes" id="UP001165060">
    <property type="component" value="Unassembled WGS sequence"/>
</dbReference>
<organism evidence="2 3">
    <name type="scientific">Tetraparma gracilis</name>
    <dbReference type="NCBI Taxonomy" id="2962635"/>
    <lineage>
        <taxon>Eukaryota</taxon>
        <taxon>Sar</taxon>
        <taxon>Stramenopiles</taxon>
        <taxon>Ochrophyta</taxon>
        <taxon>Bolidophyceae</taxon>
        <taxon>Parmales</taxon>
        <taxon>Triparmaceae</taxon>
        <taxon>Tetraparma</taxon>
    </lineage>
</organism>
<protein>
    <submittedName>
        <fullName evidence="2">Uncharacterized protein</fullName>
    </submittedName>
</protein>
<evidence type="ECO:0000313" key="2">
    <source>
        <dbReference type="EMBL" id="GMI34001.1"/>
    </source>
</evidence>
<accession>A0ABQ6MV71</accession>
<feature type="transmembrane region" description="Helical" evidence="1">
    <location>
        <begin position="343"/>
        <end position="369"/>
    </location>
</feature>
<feature type="transmembrane region" description="Helical" evidence="1">
    <location>
        <begin position="165"/>
        <end position="185"/>
    </location>
</feature>
<name>A0ABQ6MV71_9STRA</name>
<keyword evidence="3" id="KW-1185">Reference proteome</keyword>
<reference evidence="2 3" key="1">
    <citation type="journal article" date="2023" name="Commun. Biol.">
        <title>Genome analysis of Parmales, the sister group of diatoms, reveals the evolutionary specialization of diatoms from phago-mixotrophs to photoautotrophs.</title>
        <authorList>
            <person name="Ban H."/>
            <person name="Sato S."/>
            <person name="Yoshikawa S."/>
            <person name="Yamada K."/>
            <person name="Nakamura Y."/>
            <person name="Ichinomiya M."/>
            <person name="Sato N."/>
            <person name="Blanc-Mathieu R."/>
            <person name="Endo H."/>
            <person name="Kuwata A."/>
            <person name="Ogata H."/>
        </authorList>
    </citation>
    <scope>NUCLEOTIDE SEQUENCE [LARGE SCALE GENOMIC DNA]</scope>
</reference>
<feature type="transmembrane region" description="Helical" evidence="1">
    <location>
        <begin position="253"/>
        <end position="273"/>
    </location>
</feature>
<proteinExistence type="predicted"/>
<evidence type="ECO:0000313" key="3">
    <source>
        <dbReference type="Proteomes" id="UP001165060"/>
    </source>
</evidence>
<keyword evidence="1" id="KW-0472">Membrane</keyword>